<proteinExistence type="predicted"/>
<evidence type="ECO:0000313" key="3">
    <source>
        <dbReference type="Proteomes" id="UP000298663"/>
    </source>
</evidence>
<sequence>MQLKLLLCFLLVLPVTLANCVDDYKRTLFLIGRLRQYATDNLEWVCGQNSREQIIQYMIKMLEELFLRLQLPYLDTVNNLKFLALLNQINLFLNSMCNLGCPMNMAQLLQTVLEDIEWLKTL</sequence>
<evidence type="ECO:0000256" key="1">
    <source>
        <dbReference type="SAM" id="SignalP"/>
    </source>
</evidence>
<dbReference type="EMBL" id="AZBU02000002">
    <property type="protein sequence ID" value="TKR94653.1"/>
    <property type="molecule type" value="Genomic_DNA"/>
</dbReference>
<protein>
    <submittedName>
        <fullName evidence="2">Uncharacterized protein</fullName>
    </submittedName>
</protein>
<reference evidence="2 3" key="1">
    <citation type="journal article" date="2015" name="Genome Biol.">
        <title>Comparative genomics of Steinernema reveals deeply conserved gene regulatory networks.</title>
        <authorList>
            <person name="Dillman A.R."/>
            <person name="Macchietto M."/>
            <person name="Porter C.F."/>
            <person name="Rogers A."/>
            <person name="Williams B."/>
            <person name="Antoshechkin I."/>
            <person name="Lee M.M."/>
            <person name="Goodwin Z."/>
            <person name="Lu X."/>
            <person name="Lewis E.E."/>
            <person name="Goodrich-Blair H."/>
            <person name="Stock S.P."/>
            <person name="Adams B.J."/>
            <person name="Sternberg P.W."/>
            <person name="Mortazavi A."/>
        </authorList>
    </citation>
    <scope>NUCLEOTIDE SEQUENCE [LARGE SCALE GENOMIC DNA]</scope>
    <source>
        <strain evidence="2 3">ALL</strain>
    </source>
</reference>
<feature type="signal peptide" evidence="1">
    <location>
        <begin position="1"/>
        <end position="18"/>
    </location>
</feature>
<keyword evidence="3" id="KW-1185">Reference proteome</keyword>
<evidence type="ECO:0000313" key="2">
    <source>
        <dbReference type="EMBL" id="TKR94653.1"/>
    </source>
</evidence>
<comment type="caution">
    <text evidence="2">The sequence shown here is derived from an EMBL/GenBank/DDBJ whole genome shotgun (WGS) entry which is preliminary data.</text>
</comment>
<reference evidence="2 3" key="2">
    <citation type="journal article" date="2019" name="G3 (Bethesda)">
        <title>Hybrid Assembly of the Genome of the Entomopathogenic Nematode Steinernema carpocapsae Identifies the X-Chromosome.</title>
        <authorList>
            <person name="Serra L."/>
            <person name="Macchietto M."/>
            <person name="Macias-Munoz A."/>
            <person name="McGill C.J."/>
            <person name="Rodriguez I.M."/>
            <person name="Rodriguez B."/>
            <person name="Murad R."/>
            <person name="Mortazavi A."/>
        </authorList>
    </citation>
    <scope>NUCLEOTIDE SEQUENCE [LARGE SCALE GENOMIC DNA]</scope>
    <source>
        <strain evidence="2 3">ALL</strain>
    </source>
</reference>
<feature type="chain" id="PRO_5020284029" evidence="1">
    <location>
        <begin position="19"/>
        <end position="122"/>
    </location>
</feature>
<dbReference type="AlphaFoldDB" id="A0A4U5PED6"/>
<name>A0A4U5PED6_STECR</name>
<organism evidence="2 3">
    <name type="scientific">Steinernema carpocapsae</name>
    <name type="common">Entomopathogenic nematode</name>
    <dbReference type="NCBI Taxonomy" id="34508"/>
    <lineage>
        <taxon>Eukaryota</taxon>
        <taxon>Metazoa</taxon>
        <taxon>Ecdysozoa</taxon>
        <taxon>Nematoda</taxon>
        <taxon>Chromadorea</taxon>
        <taxon>Rhabditida</taxon>
        <taxon>Tylenchina</taxon>
        <taxon>Panagrolaimomorpha</taxon>
        <taxon>Strongyloidoidea</taxon>
        <taxon>Steinernematidae</taxon>
        <taxon>Steinernema</taxon>
    </lineage>
</organism>
<accession>A0A4U5PED6</accession>
<dbReference type="Proteomes" id="UP000298663">
    <property type="component" value="Unassembled WGS sequence"/>
</dbReference>
<keyword evidence="1" id="KW-0732">Signal</keyword>
<gene>
    <name evidence="2" type="ORF">L596_008914</name>
</gene>